<dbReference type="GO" id="GO:0000155">
    <property type="term" value="F:phosphorelay sensor kinase activity"/>
    <property type="evidence" value="ECO:0007669"/>
    <property type="project" value="UniProtKB-UniRule"/>
</dbReference>
<keyword evidence="4 6" id="KW-0418">Kinase</keyword>
<comment type="subcellular location">
    <subcellularLocation>
        <location evidence="6">Cell inner membrane</location>
        <topology evidence="6">Multi-pass membrane protein</topology>
    </subcellularLocation>
</comment>
<dbReference type="InterPro" id="IPR003594">
    <property type="entry name" value="HATPase_dom"/>
</dbReference>
<comment type="PTM">
    <text evidence="6">Autophosphorylated. Activation probably requires a transfer of a phosphate group from a His in the transmitter domain to an Asp in the receiver domain.</text>
</comment>
<comment type="function">
    <text evidence="6">Component of the Rcs signaling system, which controls transcription of numerous genes. RcsC functions as a membrane-associated protein kinase that phosphorylates RcsD in response to environmental signals. The phosphoryl group is then transferred to the response regulator RcsB.</text>
</comment>
<dbReference type="PROSITE" id="PS51426">
    <property type="entry name" value="ABL"/>
    <property type="match status" value="1"/>
</dbReference>
<dbReference type="InterPro" id="IPR030856">
    <property type="entry name" value="RcsC"/>
</dbReference>
<dbReference type="Pfam" id="PF00072">
    <property type="entry name" value="Response_reg"/>
    <property type="match status" value="1"/>
</dbReference>
<dbReference type="InterPro" id="IPR004358">
    <property type="entry name" value="Sig_transdc_His_kin-like_C"/>
</dbReference>
<evidence type="ECO:0000256" key="3">
    <source>
        <dbReference type="ARBA" id="ARBA00022679"/>
    </source>
</evidence>
<evidence type="ECO:0000313" key="11">
    <source>
        <dbReference type="EMBL" id="QWQ22248.2"/>
    </source>
</evidence>
<evidence type="ECO:0000256" key="5">
    <source>
        <dbReference type="ARBA" id="ARBA00023012"/>
    </source>
</evidence>
<evidence type="ECO:0000259" key="9">
    <source>
        <dbReference type="PROSITE" id="PS50110"/>
    </source>
</evidence>
<dbReference type="CDD" id="cd17546">
    <property type="entry name" value="REC_hyHK_CKI1_RcsC-like"/>
    <property type="match status" value="1"/>
</dbReference>
<dbReference type="CDD" id="cd00082">
    <property type="entry name" value="HisKA"/>
    <property type="match status" value="1"/>
</dbReference>
<dbReference type="GO" id="GO:0005886">
    <property type="term" value="C:plasma membrane"/>
    <property type="evidence" value="ECO:0007669"/>
    <property type="project" value="UniProtKB-SubCell"/>
</dbReference>
<feature type="modified residue" description="4-aspartylphosphate" evidence="6 7">
    <location>
        <position position="879"/>
    </location>
</feature>
<dbReference type="InterPro" id="IPR038388">
    <property type="entry name" value="RcsC_C_sf"/>
</dbReference>
<keyword evidence="6" id="KW-1133">Transmembrane helix</keyword>
<keyword evidence="5 6" id="KW-0902">Two-component regulatory system</keyword>
<keyword evidence="6" id="KW-0067">ATP-binding</keyword>
<dbReference type="Pfam" id="PF02518">
    <property type="entry name" value="HATPase_c"/>
    <property type="match status" value="1"/>
</dbReference>
<feature type="modified residue" description="Phosphohistidine; by autocatalysis" evidence="6">
    <location>
        <position position="482"/>
    </location>
</feature>
<dbReference type="InterPro" id="IPR005467">
    <property type="entry name" value="His_kinase_dom"/>
</dbReference>
<dbReference type="Gene3D" id="1.10.287.130">
    <property type="match status" value="1"/>
</dbReference>
<evidence type="ECO:0000313" key="12">
    <source>
        <dbReference type="Proteomes" id="UP000682358"/>
    </source>
</evidence>
<dbReference type="NCBIfam" id="NF008099">
    <property type="entry name" value="PRK10841.1"/>
    <property type="match status" value="1"/>
</dbReference>
<dbReference type="SMART" id="SM00448">
    <property type="entry name" value="REC"/>
    <property type="match status" value="1"/>
</dbReference>
<proteinExistence type="inferred from homology"/>
<keyword evidence="6" id="KW-0997">Cell inner membrane</keyword>
<dbReference type="FunFam" id="3.30.565.10:FF:000010">
    <property type="entry name" value="Sensor histidine kinase RcsC"/>
    <property type="match status" value="1"/>
</dbReference>
<sequence>MPSFKTSLRLSRDLFRILGLMLWGMGAFITLFFLYSQFNEYKSDLRQQFYSGYENLQVYIQQTAATLNSIQSMTDLYQIKLQESTEENTFTSKFMELPNASNYSFYKLTPNTDCDHFRDKAENYLQAFEQLNYFWKESIAAPQALNHVFLVGSKSYCLVDYPIRSTISDIEILKKVSYESVRTYQGLRLQGKERKLFTITHGAQPDYGQVYLIQAIKHDNLLPAFIGLERSINLNQFNIRRNKAIEILIINDYNQPVLYSPKDINPKSSALLNISEPSFFGFNSDYSKLIFKKRLAPSQITVIFSIATSEILASLENTIFYGILLNIFTGGLIFFLIWLLERKMLEPAENTAIRLEEHEQFNHKIVASAPVGIIILRLTDGGNILSNELAHDYFRLLNDDDKQRILTIIRQKSSNYIDVVTTNGTHLQISFVNSRYQNEDVAICVLVDISIRVQMEKSLQDVADAAEQANHAKSMFLATVSHELRTPLYGIIGNIELLQRYELPEKATRLVSTMDNSSSLLLQIISDILDFSKIESKQLKIESKLFNCREVFAFVLANYLPLVTKKKISLYSFIEPNIPDLILNDPVRLQQVISNIVNNSIKFTESGFVLLYVWKDENYLKIEIRDSGIGMTHAVVMKLFDPFFQVYDQNNMGHKGTGLGLAICEKLVNLMDGDIEVSSQIGLGSSFTIRIPLYGQEYLKKNIPEYRAHYRIAVSCRNEFLMNFLLRLLGQEQFSVVRHNTTDKTQHYDLLITDYEQAERDICEHHIQLSSIYAGELHQIKQNQWIYNTYQLDKLPILIDKAIMKTAEQSLKNSTVNPSLVADHSLSEHHVLIVDDHPINRALLSEQLATIGFTTGTAIDGLDALKYLDNHHVDIVLTDVNMPNMDGYQLAKELRRLEFNLPVIALTANAMAEEKQRCINAGMNDCLSKPTTIAILRETLTRYCWMWVKKDAKIKTHNWVFIGVVL</sequence>
<keyword evidence="6" id="KW-0812">Transmembrane</keyword>
<protein>
    <recommendedName>
        <fullName evidence="6">Sensor histidine kinase RcsC</fullName>
        <ecNumber evidence="6">2.7.13.3</ecNumber>
    </recommendedName>
</protein>
<keyword evidence="2 6" id="KW-0597">Phosphoprotein</keyword>
<evidence type="ECO:0000256" key="6">
    <source>
        <dbReference type="HAMAP-Rule" id="MF_00979"/>
    </source>
</evidence>
<dbReference type="SMART" id="SM00387">
    <property type="entry name" value="HATPase_c"/>
    <property type="match status" value="1"/>
</dbReference>
<feature type="transmembrane region" description="Helical" evidence="6">
    <location>
        <begin position="14"/>
        <end position="36"/>
    </location>
</feature>
<reference evidence="11" key="1">
    <citation type="submission" date="2021-06" db="EMBL/GenBank/DDBJ databases">
        <title>Emergence of genetically related NDM-1-producing Providencia rettgeri strains in Argentina.</title>
        <authorList>
            <person name="Pasteran F."/>
            <person name="Meo A."/>
            <person name="Gomez S."/>
            <person name="Derdoy L."/>
            <person name="Albronoz E."/>
            <person name="Faccone D."/>
            <person name="Guerriero L."/>
            <person name="Archuby D."/>
            <person name="Tarzia A."/>
            <person name="Lopez M."/>
            <person name="Corso A."/>
        </authorList>
    </citation>
    <scope>NUCLEOTIDE SEQUENCE</scope>
    <source>
        <strain evidence="11">PreM15628</strain>
    </source>
</reference>
<comment type="subunit">
    <text evidence="6">Interacts with RcsD.</text>
</comment>
<dbReference type="PANTHER" id="PTHR43047">
    <property type="entry name" value="TWO-COMPONENT HISTIDINE PROTEIN KINASE"/>
    <property type="match status" value="1"/>
</dbReference>
<dbReference type="PROSITE" id="PS50109">
    <property type="entry name" value="HIS_KIN"/>
    <property type="match status" value="1"/>
</dbReference>
<dbReference type="PROSITE" id="PS50110">
    <property type="entry name" value="RESPONSE_REGULATORY"/>
    <property type="match status" value="1"/>
</dbReference>
<dbReference type="CDD" id="cd16922">
    <property type="entry name" value="HATPase_EvgS-ArcB-TorS-like"/>
    <property type="match status" value="1"/>
</dbReference>
<dbReference type="EMBL" id="CP076405">
    <property type="protein sequence ID" value="QWQ22248.2"/>
    <property type="molecule type" value="Genomic_DNA"/>
</dbReference>
<dbReference type="EC" id="2.7.13.3" evidence="6"/>
<accession>A0AAJ4NKL4</accession>
<gene>
    <name evidence="6 11" type="primary">rcsC</name>
    <name evidence="11" type="ORF">KOF27_08025</name>
</gene>
<dbReference type="HAMAP" id="MF_00979">
    <property type="entry name" value="RcsC"/>
    <property type="match status" value="1"/>
</dbReference>
<keyword evidence="6" id="KW-0472">Membrane</keyword>
<dbReference type="PRINTS" id="PR00344">
    <property type="entry name" value="BCTRLSENSOR"/>
</dbReference>
<evidence type="ECO:0000259" key="8">
    <source>
        <dbReference type="PROSITE" id="PS50109"/>
    </source>
</evidence>
<evidence type="ECO:0000256" key="2">
    <source>
        <dbReference type="ARBA" id="ARBA00022553"/>
    </source>
</evidence>
<dbReference type="Pfam" id="PF09456">
    <property type="entry name" value="RcsC"/>
    <property type="match status" value="1"/>
</dbReference>
<dbReference type="SUPFAM" id="SSF52172">
    <property type="entry name" value="CheY-like"/>
    <property type="match status" value="2"/>
</dbReference>
<feature type="domain" description="Response regulatory" evidence="9">
    <location>
        <begin position="830"/>
        <end position="944"/>
    </location>
</feature>
<dbReference type="Gene3D" id="3.30.565.10">
    <property type="entry name" value="Histidine kinase-like ATPase, C-terminal domain"/>
    <property type="match status" value="1"/>
</dbReference>
<evidence type="ECO:0000259" key="10">
    <source>
        <dbReference type="PROSITE" id="PS51426"/>
    </source>
</evidence>
<dbReference type="AlphaFoldDB" id="A0AAJ4NKL4"/>
<feature type="transmembrane region" description="Helical" evidence="6">
    <location>
        <begin position="319"/>
        <end position="340"/>
    </location>
</feature>
<dbReference type="Proteomes" id="UP000682358">
    <property type="component" value="Chromosome"/>
</dbReference>
<dbReference type="GO" id="GO:0006355">
    <property type="term" value="P:regulation of DNA-templated transcription"/>
    <property type="evidence" value="ECO:0007669"/>
    <property type="project" value="InterPro"/>
</dbReference>
<comment type="similarity">
    <text evidence="6">Belongs to the RcsC family.</text>
</comment>
<dbReference type="Gene3D" id="3.40.50.10970">
    <property type="match status" value="1"/>
</dbReference>
<feature type="domain" description="ABL" evidence="10">
    <location>
        <begin position="708"/>
        <end position="809"/>
    </location>
</feature>
<dbReference type="SMART" id="SM00388">
    <property type="entry name" value="HisKA"/>
    <property type="match status" value="1"/>
</dbReference>
<organism evidence="11 12">
    <name type="scientific">Providencia rettgeri</name>
    <dbReference type="NCBI Taxonomy" id="587"/>
    <lineage>
        <taxon>Bacteria</taxon>
        <taxon>Pseudomonadati</taxon>
        <taxon>Pseudomonadota</taxon>
        <taxon>Gammaproteobacteria</taxon>
        <taxon>Enterobacterales</taxon>
        <taxon>Morganellaceae</taxon>
        <taxon>Providencia</taxon>
    </lineage>
</organism>
<dbReference type="Gene3D" id="3.40.50.2300">
    <property type="match status" value="1"/>
</dbReference>
<dbReference type="InterPro" id="IPR036890">
    <property type="entry name" value="HATPase_C_sf"/>
</dbReference>
<dbReference type="SUPFAM" id="SSF47384">
    <property type="entry name" value="Homodimeric domain of signal transducing histidine kinase"/>
    <property type="match status" value="1"/>
</dbReference>
<keyword evidence="3 6" id="KW-0808">Transferase</keyword>
<name>A0AAJ4NKL4_PRORE</name>
<comment type="catalytic activity">
    <reaction evidence="1 6">
        <text>ATP + protein L-histidine = ADP + protein N-phospho-L-histidine.</text>
        <dbReference type="EC" id="2.7.13.3"/>
    </reaction>
</comment>
<evidence type="ECO:0000256" key="7">
    <source>
        <dbReference type="PROSITE-ProRule" id="PRU00169"/>
    </source>
</evidence>
<dbReference type="InterPro" id="IPR011006">
    <property type="entry name" value="CheY-like_superfamily"/>
</dbReference>
<keyword evidence="6" id="KW-0547">Nucleotide-binding</keyword>
<evidence type="ECO:0000256" key="4">
    <source>
        <dbReference type="ARBA" id="ARBA00022777"/>
    </source>
</evidence>
<dbReference type="GO" id="GO:0005524">
    <property type="term" value="F:ATP binding"/>
    <property type="evidence" value="ECO:0007669"/>
    <property type="project" value="UniProtKB-UniRule"/>
</dbReference>
<keyword evidence="6" id="KW-1003">Cell membrane</keyword>
<dbReference type="Pfam" id="PF00512">
    <property type="entry name" value="HisKA"/>
    <property type="match status" value="1"/>
</dbReference>
<dbReference type="SUPFAM" id="SSF55874">
    <property type="entry name" value="ATPase domain of HSP90 chaperone/DNA topoisomerase II/histidine kinase"/>
    <property type="match status" value="1"/>
</dbReference>
<dbReference type="InterPro" id="IPR003661">
    <property type="entry name" value="HisK_dim/P_dom"/>
</dbReference>
<dbReference type="InterPro" id="IPR019017">
    <property type="entry name" value="Sig_transdc_His_kin_a/b-loop_C"/>
</dbReference>
<evidence type="ECO:0000256" key="1">
    <source>
        <dbReference type="ARBA" id="ARBA00000085"/>
    </source>
</evidence>
<dbReference type="InterPro" id="IPR036097">
    <property type="entry name" value="HisK_dim/P_sf"/>
</dbReference>
<feature type="domain" description="Histidine kinase" evidence="8">
    <location>
        <begin position="479"/>
        <end position="695"/>
    </location>
</feature>
<dbReference type="InterPro" id="IPR001789">
    <property type="entry name" value="Sig_transdc_resp-reg_receiver"/>
</dbReference>